<keyword evidence="1" id="KW-1133">Transmembrane helix</keyword>
<evidence type="ECO:0000256" key="1">
    <source>
        <dbReference type="SAM" id="Phobius"/>
    </source>
</evidence>
<keyword evidence="1" id="KW-0812">Transmembrane</keyword>
<evidence type="ECO:0000313" key="3">
    <source>
        <dbReference type="Proteomes" id="UP000527616"/>
    </source>
</evidence>
<organism evidence="2 3">
    <name type="scientific">Naumannella cuiyingiana</name>
    <dbReference type="NCBI Taxonomy" id="1347891"/>
    <lineage>
        <taxon>Bacteria</taxon>
        <taxon>Bacillati</taxon>
        <taxon>Actinomycetota</taxon>
        <taxon>Actinomycetes</taxon>
        <taxon>Propionibacteriales</taxon>
        <taxon>Propionibacteriaceae</taxon>
        <taxon>Naumannella</taxon>
    </lineage>
</organism>
<feature type="transmembrane region" description="Helical" evidence="1">
    <location>
        <begin position="70"/>
        <end position="88"/>
    </location>
</feature>
<reference evidence="2 3" key="1">
    <citation type="submission" date="2020-07" db="EMBL/GenBank/DDBJ databases">
        <title>Sequencing the genomes of 1000 actinobacteria strains.</title>
        <authorList>
            <person name="Klenk H.-P."/>
        </authorList>
    </citation>
    <scope>NUCLEOTIDE SEQUENCE [LARGE SCALE GENOMIC DNA]</scope>
    <source>
        <strain evidence="2 3">DSM 103164</strain>
    </source>
</reference>
<dbReference type="Pfam" id="PF11222">
    <property type="entry name" value="DUF3017"/>
    <property type="match status" value="1"/>
</dbReference>
<evidence type="ECO:0008006" key="4">
    <source>
        <dbReference type="Google" id="ProtNLM"/>
    </source>
</evidence>
<keyword evidence="3" id="KW-1185">Reference proteome</keyword>
<dbReference type="EMBL" id="JACBZS010000001">
    <property type="protein sequence ID" value="NYI70303.1"/>
    <property type="molecule type" value="Genomic_DNA"/>
</dbReference>
<keyword evidence="1" id="KW-0472">Membrane</keyword>
<dbReference type="InterPro" id="IPR021385">
    <property type="entry name" value="DUF3017"/>
</dbReference>
<comment type="caution">
    <text evidence="2">The sequence shown here is derived from an EMBL/GenBank/DDBJ whole genome shotgun (WGS) entry which is preliminary data.</text>
</comment>
<proteinExistence type="predicted"/>
<name>A0A7Z0D7N1_9ACTN</name>
<accession>A0A7Z0D7N1</accession>
<dbReference type="Proteomes" id="UP000527616">
    <property type="component" value="Unassembled WGS sequence"/>
</dbReference>
<sequence>MARPRGSDTWAIMVVLAGIAAGLVIIAVGPWRLGVAVVGAATILAGVLRLVLPVAWAGPLRVRSRAADTTVLLLAGALIIVLSVIIPMPG</sequence>
<feature type="transmembrane region" description="Helical" evidence="1">
    <location>
        <begin position="37"/>
        <end position="58"/>
    </location>
</feature>
<gene>
    <name evidence="2" type="ORF">GGQ54_000863</name>
</gene>
<dbReference type="AlphaFoldDB" id="A0A7Z0D7N1"/>
<feature type="transmembrane region" description="Helical" evidence="1">
    <location>
        <begin position="12"/>
        <end position="31"/>
    </location>
</feature>
<protein>
    <recommendedName>
        <fullName evidence="4">DUF3017 domain-containing protein</fullName>
    </recommendedName>
</protein>
<evidence type="ECO:0000313" key="2">
    <source>
        <dbReference type="EMBL" id="NYI70303.1"/>
    </source>
</evidence>
<dbReference type="RefSeq" id="WP_179444276.1">
    <property type="nucleotide sequence ID" value="NZ_JACBZS010000001.1"/>
</dbReference>